<dbReference type="SUPFAM" id="SSF47413">
    <property type="entry name" value="lambda repressor-like DNA-binding domains"/>
    <property type="match status" value="1"/>
</dbReference>
<dbReference type="PANTHER" id="PTHR30146:SF153">
    <property type="entry name" value="LACTOSE OPERON REPRESSOR"/>
    <property type="match status" value="1"/>
</dbReference>
<dbReference type="Gene3D" id="3.40.50.2300">
    <property type="match status" value="2"/>
</dbReference>
<evidence type="ECO:0000256" key="2">
    <source>
        <dbReference type="ARBA" id="ARBA00023125"/>
    </source>
</evidence>
<evidence type="ECO:0000313" key="7">
    <source>
        <dbReference type="Proteomes" id="UP000260943"/>
    </source>
</evidence>
<dbReference type="Proteomes" id="UP000260943">
    <property type="component" value="Unassembled WGS sequence"/>
</dbReference>
<dbReference type="SMART" id="SM00354">
    <property type="entry name" value="HTH_LACI"/>
    <property type="match status" value="1"/>
</dbReference>
<dbReference type="InterPro" id="IPR028082">
    <property type="entry name" value="Peripla_BP_I"/>
</dbReference>
<proteinExistence type="predicted"/>
<protein>
    <submittedName>
        <fullName evidence="6">LacI family DNA-binding transcriptional regulator</fullName>
    </submittedName>
</protein>
<dbReference type="PROSITE" id="PS50932">
    <property type="entry name" value="HTH_LACI_2"/>
    <property type="match status" value="1"/>
</dbReference>
<keyword evidence="1" id="KW-0805">Transcription regulation</keyword>
<gene>
    <name evidence="6" type="ORF">DXC81_05945</name>
</gene>
<dbReference type="Pfam" id="PF00356">
    <property type="entry name" value="LacI"/>
    <property type="match status" value="1"/>
</dbReference>
<dbReference type="GO" id="GO:0000976">
    <property type="term" value="F:transcription cis-regulatory region binding"/>
    <property type="evidence" value="ECO:0007669"/>
    <property type="project" value="TreeGrafter"/>
</dbReference>
<dbReference type="InterPro" id="IPR010982">
    <property type="entry name" value="Lambda_DNA-bd_dom_sf"/>
</dbReference>
<comment type="caution">
    <text evidence="6">The sequence shown here is derived from an EMBL/GenBank/DDBJ whole genome shotgun (WGS) entry which is preliminary data.</text>
</comment>
<dbReference type="Pfam" id="PF13377">
    <property type="entry name" value="Peripla_BP_3"/>
    <property type="match status" value="1"/>
</dbReference>
<dbReference type="InterPro" id="IPR046335">
    <property type="entry name" value="LacI/GalR-like_sensor"/>
</dbReference>
<feature type="domain" description="HTH lacI-type" evidence="5">
    <location>
        <begin position="21"/>
        <end position="75"/>
    </location>
</feature>
<dbReference type="Gene3D" id="1.10.260.40">
    <property type="entry name" value="lambda repressor-like DNA-binding domains"/>
    <property type="match status" value="1"/>
</dbReference>
<dbReference type="PANTHER" id="PTHR30146">
    <property type="entry name" value="LACI-RELATED TRANSCRIPTIONAL REPRESSOR"/>
    <property type="match status" value="1"/>
</dbReference>
<organism evidence="6 7">
    <name type="scientific">Collinsella tanakaei</name>
    <dbReference type="NCBI Taxonomy" id="626935"/>
    <lineage>
        <taxon>Bacteria</taxon>
        <taxon>Bacillati</taxon>
        <taxon>Actinomycetota</taxon>
        <taxon>Coriobacteriia</taxon>
        <taxon>Coriobacteriales</taxon>
        <taxon>Coriobacteriaceae</taxon>
        <taxon>Collinsella</taxon>
    </lineage>
</organism>
<dbReference type="GO" id="GO:0003700">
    <property type="term" value="F:DNA-binding transcription factor activity"/>
    <property type="evidence" value="ECO:0007669"/>
    <property type="project" value="TreeGrafter"/>
</dbReference>
<dbReference type="AlphaFoldDB" id="A0A3E4QSZ9"/>
<evidence type="ECO:0000256" key="3">
    <source>
        <dbReference type="ARBA" id="ARBA00023163"/>
    </source>
</evidence>
<dbReference type="InterPro" id="IPR000843">
    <property type="entry name" value="HTH_LacI"/>
</dbReference>
<keyword evidence="3" id="KW-0804">Transcription</keyword>
<sequence length="347" mass="37596">MQTHPTENGSATQRPATGRPVSMCDVAAAAGVSQQTVSRVANGAPNVSEKTRKQVLDAMQRLGFRPNYAGRSLRGGRYNAVGLCVYDVTQIGNLTMLDGILAAAREQECAVTMIEMEDSDAFTLSEASRRLAALPVDGMIIGMSRMAPDFEQFCPQPGMNTVIVTMYAHPRCTTIDSDHYGCSTLVMNHLFDHGHKEIRFVSGPSFSIDSAFREAGWRDALTARGLQPAEPMAGDWTANSGYRIGLKLAEDKEMTAVYAANDQMAMGVIAALRSRGRRVPQDVSVVGIDDSMDAMVPNIELTTVRFDLRKRGRLVYEHAIADTPATPVALRIPGTLVERSTVAAAVR</sequence>
<evidence type="ECO:0000256" key="4">
    <source>
        <dbReference type="SAM" id="MobiDB-lite"/>
    </source>
</evidence>
<keyword evidence="2 6" id="KW-0238">DNA-binding</keyword>
<dbReference type="CDD" id="cd01392">
    <property type="entry name" value="HTH_LacI"/>
    <property type="match status" value="1"/>
</dbReference>
<accession>A0A3E4QSZ9</accession>
<reference evidence="6 7" key="1">
    <citation type="submission" date="2018-08" db="EMBL/GenBank/DDBJ databases">
        <title>A genome reference for cultivated species of the human gut microbiota.</title>
        <authorList>
            <person name="Zou Y."/>
            <person name="Xue W."/>
            <person name="Luo G."/>
        </authorList>
    </citation>
    <scope>NUCLEOTIDE SEQUENCE [LARGE SCALE GENOMIC DNA]</scope>
    <source>
        <strain evidence="6 7">TF08-14</strain>
    </source>
</reference>
<feature type="region of interest" description="Disordered" evidence="4">
    <location>
        <begin position="1"/>
        <end position="20"/>
    </location>
</feature>
<evidence type="ECO:0000256" key="1">
    <source>
        <dbReference type="ARBA" id="ARBA00023015"/>
    </source>
</evidence>
<dbReference type="EMBL" id="QSRJ01000006">
    <property type="protein sequence ID" value="RGL10128.1"/>
    <property type="molecule type" value="Genomic_DNA"/>
</dbReference>
<evidence type="ECO:0000259" key="5">
    <source>
        <dbReference type="PROSITE" id="PS50932"/>
    </source>
</evidence>
<dbReference type="SUPFAM" id="SSF53822">
    <property type="entry name" value="Periplasmic binding protein-like I"/>
    <property type="match status" value="1"/>
</dbReference>
<dbReference type="CDD" id="cd01574">
    <property type="entry name" value="PBP1_LacI"/>
    <property type="match status" value="1"/>
</dbReference>
<feature type="compositionally biased region" description="Polar residues" evidence="4">
    <location>
        <begin position="1"/>
        <end position="15"/>
    </location>
</feature>
<name>A0A3E4QSZ9_9ACTN</name>
<evidence type="ECO:0000313" key="6">
    <source>
        <dbReference type="EMBL" id="RGL10128.1"/>
    </source>
</evidence>
<dbReference type="RefSeq" id="WP_117679628.1">
    <property type="nucleotide sequence ID" value="NZ_QSRJ01000006.1"/>
</dbReference>